<sequence length="53" mass="6485">MPIANWKNKKEKKEKKRFRMNILQQLRHKTQICTECQFFQCQKLCSGAFFLFS</sequence>
<proteinExistence type="predicted"/>
<evidence type="ECO:0000313" key="1">
    <source>
        <dbReference type="EMBL" id="MBX26298.1"/>
    </source>
</evidence>
<accession>A0A2P2M7W7</accession>
<organism evidence="1">
    <name type="scientific">Rhizophora mucronata</name>
    <name type="common">Asiatic mangrove</name>
    <dbReference type="NCBI Taxonomy" id="61149"/>
    <lineage>
        <taxon>Eukaryota</taxon>
        <taxon>Viridiplantae</taxon>
        <taxon>Streptophyta</taxon>
        <taxon>Embryophyta</taxon>
        <taxon>Tracheophyta</taxon>
        <taxon>Spermatophyta</taxon>
        <taxon>Magnoliopsida</taxon>
        <taxon>eudicotyledons</taxon>
        <taxon>Gunneridae</taxon>
        <taxon>Pentapetalae</taxon>
        <taxon>rosids</taxon>
        <taxon>fabids</taxon>
        <taxon>Malpighiales</taxon>
        <taxon>Rhizophoraceae</taxon>
        <taxon>Rhizophora</taxon>
    </lineage>
</organism>
<name>A0A2P2M7W7_RHIMU</name>
<reference evidence="1" key="1">
    <citation type="submission" date="2018-02" db="EMBL/GenBank/DDBJ databases">
        <title>Rhizophora mucronata_Transcriptome.</title>
        <authorList>
            <person name="Meera S.P."/>
            <person name="Sreeshan A."/>
            <person name="Augustine A."/>
        </authorList>
    </citation>
    <scope>NUCLEOTIDE SEQUENCE</scope>
    <source>
        <tissue evidence="1">Leaf</tissue>
    </source>
</reference>
<dbReference type="EMBL" id="GGEC01045814">
    <property type="protein sequence ID" value="MBX26298.1"/>
    <property type="molecule type" value="Transcribed_RNA"/>
</dbReference>
<protein>
    <submittedName>
        <fullName evidence="1">Uncharacterized protein</fullName>
    </submittedName>
</protein>
<dbReference type="AlphaFoldDB" id="A0A2P2M7W7"/>